<evidence type="ECO:0000313" key="3">
    <source>
        <dbReference type="EMBL" id="PIR95893.1"/>
    </source>
</evidence>
<proteinExistence type="predicted"/>
<dbReference type="PANTHER" id="PTHR45947:SF13">
    <property type="entry name" value="TRANSFERASE"/>
    <property type="match status" value="1"/>
</dbReference>
<feature type="domain" description="Glycosyl transferase family 1" evidence="1">
    <location>
        <begin position="235"/>
        <end position="386"/>
    </location>
</feature>
<gene>
    <name evidence="3" type="ORF">COT93_00100</name>
</gene>
<reference evidence="4" key="1">
    <citation type="submission" date="2017-09" db="EMBL/GenBank/DDBJ databases">
        <title>Depth-based differentiation of microbial function through sediment-hosted aquifers and enrichment of novel symbionts in the deep terrestrial subsurface.</title>
        <authorList>
            <person name="Probst A.J."/>
            <person name="Ladd B."/>
            <person name="Jarett J.K."/>
            <person name="Geller-Mcgrath D.E."/>
            <person name="Sieber C.M.K."/>
            <person name="Emerson J.B."/>
            <person name="Anantharaman K."/>
            <person name="Thomas B.C."/>
            <person name="Malmstrom R."/>
            <person name="Stieglmeier M."/>
            <person name="Klingl A."/>
            <person name="Woyke T."/>
            <person name="Ryan C.M."/>
            <person name="Banfield J.F."/>
        </authorList>
    </citation>
    <scope>NUCLEOTIDE SEQUENCE [LARGE SCALE GENOMIC DNA]</scope>
</reference>
<evidence type="ECO:0000259" key="2">
    <source>
        <dbReference type="Pfam" id="PF13579"/>
    </source>
</evidence>
<dbReference type="Gene3D" id="3.40.50.2000">
    <property type="entry name" value="Glycogen Phosphorylase B"/>
    <property type="match status" value="2"/>
</dbReference>
<sequence length="415" mass="47509">MRILQVNKFNYRRGGAEVYFLWLQKVLVDLGHEVAVFSMHHPQNEKSDWEKYFVSRVSFNEGGVWEKLRAAGRMLYSFEAARKFDRLLTDFKPDIIHCHNIYHHISPSILRVAKKRNIPVVMHLHDYKLIAPNYTLYDHGEICYAGIDKNYWDCVKKNCFYSYSHSFLAYLEMTLHHKIFHFYEQGLALAIAPSQFMHDLVVKSGWPINKITTLINPAPNVIPQNVSDNDISSASEPYLLYFGRFVPEKGVDDLLAVSKTNGFKLHLAGAGPEEAVLKTNYATEISQGQFQFLGHLSKEEIAKEIKMATVVVMPSRWLENMPFALLETLAYGQIIIASKIGGFTEIIQDGINGFLFEAGNKDKLQEKINSVFSLNQEDRNNIISKALETVAKLKQSEHLAVLVNIYLKLVKNKLH</sequence>
<dbReference type="InterPro" id="IPR028098">
    <property type="entry name" value="Glyco_trans_4-like_N"/>
</dbReference>
<dbReference type="Pfam" id="PF13579">
    <property type="entry name" value="Glyco_trans_4_4"/>
    <property type="match status" value="1"/>
</dbReference>
<evidence type="ECO:0008006" key="5">
    <source>
        <dbReference type="Google" id="ProtNLM"/>
    </source>
</evidence>
<feature type="domain" description="Glycosyltransferase subfamily 4-like N-terminal" evidence="2">
    <location>
        <begin position="14"/>
        <end position="146"/>
    </location>
</feature>
<dbReference type="Pfam" id="PF00534">
    <property type="entry name" value="Glycos_transf_1"/>
    <property type="match status" value="1"/>
</dbReference>
<organism evidence="3 4">
    <name type="scientific">Candidatus Falkowbacteria bacterium CG10_big_fil_rev_8_21_14_0_10_37_18</name>
    <dbReference type="NCBI Taxonomy" id="1974562"/>
    <lineage>
        <taxon>Bacteria</taxon>
        <taxon>Candidatus Falkowiibacteriota</taxon>
    </lineage>
</organism>
<dbReference type="SUPFAM" id="SSF53756">
    <property type="entry name" value="UDP-Glycosyltransferase/glycogen phosphorylase"/>
    <property type="match status" value="1"/>
</dbReference>
<dbReference type="EMBL" id="PFAL01000001">
    <property type="protein sequence ID" value="PIR95893.1"/>
    <property type="molecule type" value="Genomic_DNA"/>
</dbReference>
<name>A0A2H0V9Y9_9BACT</name>
<comment type="caution">
    <text evidence="3">The sequence shown here is derived from an EMBL/GenBank/DDBJ whole genome shotgun (WGS) entry which is preliminary data.</text>
</comment>
<accession>A0A2H0V9Y9</accession>
<dbReference type="GO" id="GO:0016757">
    <property type="term" value="F:glycosyltransferase activity"/>
    <property type="evidence" value="ECO:0007669"/>
    <property type="project" value="InterPro"/>
</dbReference>
<dbReference type="AlphaFoldDB" id="A0A2H0V9Y9"/>
<evidence type="ECO:0000259" key="1">
    <source>
        <dbReference type="Pfam" id="PF00534"/>
    </source>
</evidence>
<dbReference type="InterPro" id="IPR050194">
    <property type="entry name" value="Glycosyltransferase_grp1"/>
</dbReference>
<protein>
    <recommendedName>
        <fullName evidence="5">Glycosyltransferase family 1 protein</fullName>
    </recommendedName>
</protein>
<dbReference type="PANTHER" id="PTHR45947">
    <property type="entry name" value="SULFOQUINOVOSYL TRANSFERASE SQD2"/>
    <property type="match status" value="1"/>
</dbReference>
<dbReference type="Proteomes" id="UP000229972">
    <property type="component" value="Unassembled WGS sequence"/>
</dbReference>
<dbReference type="InterPro" id="IPR001296">
    <property type="entry name" value="Glyco_trans_1"/>
</dbReference>
<evidence type="ECO:0000313" key="4">
    <source>
        <dbReference type="Proteomes" id="UP000229972"/>
    </source>
</evidence>